<dbReference type="InterPro" id="IPR001753">
    <property type="entry name" value="Enoyl-CoA_hydra/iso"/>
</dbReference>
<dbReference type="InterPro" id="IPR006176">
    <property type="entry name" value="3-OHacyl-CoA_DH_NAD-bd"/>
</dbReference>
<organism evidence="15 16">
    <name type="scientific">Streptomyces lonarensis</name>
    <dbReference type="NCBI Taxonomy" id="700599"/>
    <lineage>
        <taxon>Bacteria</taxon>
        <taxon>Bacillati</taxon>
        <taxon>Actinomycetota</taxon>
        <taxon>Actinomycetes</taxon>
        <taxon>Kitasatosporales</taxon>
        <taxon>Streptomycetaceae</taxon>
        <taxon>Streptomyces</taxon>
    </lineage>
</organism>
<evidence type="ECO:0000256" key="2">
    <source>
        <dbReference type="ARBA" id="ARBA00005086"/>
    </source>
</evidence>
<keyword evidence="5" id="KW-0276">Fatty acid metabolism</keyword>
<evidence type="ECO:0000256" key="1">
    <source>
        <dbReference type="ARBA" id="ARBA00005005"/>
    </source>
</evidence>
<dbReference type="SUPFAM" id="SSF48179">
    <property type="entry name" value="6-phosphogluconate dehydrogenase C-terminal domain-like"/>
    <property type="match status" value="2"/>
</dbReference>
<evidence type="ECO:0000256" key="8">
    <source>
        <dbReference type="ARBA" id="ARBA00023027"/>
    </source>
</evidence>
<accession>A0A7X6HZH6</accession>
<dbReference type="Proteomes" id="UP000578686">
    <property type="component" value="Unassembled WGS sequence"/>
</dbReference>
<dbReference type="PANTHER" id="PTHR43612">
    <property type="entry name" value="TRIFUNCTIONAL ENZYME SUBUNIT ALPHA"/>
    <property type="match status" value="1"/>
</dbReference>
<evidence type="ECO:0000313" key="15">
    <source>
        <dbReference type="EMBL" id="NJQ06658.1"/>
    </source>
</evidence>
<evidence type="ECO:0000256" key="3">
    <source>
        <dbReference type="ARBA" id="ARBA00007005"/>
    </source>
</evidence>
<comment type="similarity">
    <text evidence="4">Belongs to the 3-hydroxyacyl-CoA dehydrogenase family.</text>
</comment>
<keyword evidence="11" id="KW-0511">Multifunctional enzyme</keyword>
<feature type="domain" description="3-hydroxyacyl-CoA dehydrogenase C-terminal" evidence="13">
    <location>
        <begin position="512"/>
        <end position="612"/>
    </location>
</feature>
<evidence type="ECO:0000259" key="14">
    <source>
        <dbReference type="Pfam" id="PF02737"/>
    </source>
</evidence>
<dbReference type="InterPro" id="IPR050136">
    <property type="entry name" value="FA_oxidation_alpha_subunit"/>
</dbReference>
<comment type="similarity">
    <text evidence="3">In the central section; belongs to the 3-hydroxyacyl-CoA dehydrogenase family.</text>
</comment>
<dbReference type="InterPro" id="IPR029045">
    <property type="entry name" value="ClpP/crotonase-like_dom_sf"/>
</dbReference>
<dbReference type="InterPro" id="IPR006108">
    <property type="entry name" value="3HC_DH_C"/>
</dbReference>
<dbReference type="InterPro" id="IPR036291">
    <property type="entry name" value="NAD(P)-bd_dom_sf"/>
</dbReference>
<name>A0A7X6HZH6_9ACTN</name>
<dbReference type="EMBL" id="JAAVJD010000099">
    <property type="protein sequence ID" value="NJQ06658.1"/>
    <property type="molecule type" value="Genomic_DNA"/>
</dbReference>
<dbReference type="SUPFAM" id="SSF51735">
    <property type="entry name" value="NAD(P)-binding Rossmann-fold domains"/>
    <property type="match status" value="1"/>
</dbReference>
<dbReference type="GO" id="GO:0004300">
    <property type="term" value="F:enoyl-CoA hydratase activity"/>
    <property type="evidence" value="ECO:0007669"/>
    <property type="project" value="TreeGrafter"/>
</dbReference>
<dbReference type="CDD" id="cd06558">
    <property type="entry name" value="crotonase-like"/>
    <property type="match status" value="1"/>
</dbReference>
<evidence type="ECO:0000313" key="16">
    <source>
        <dbReference type="Proteomes" id="UP000578686"/>
    </source>
</evidence>
<dbReference type="Gene3D" id="3.40.50.720">
    <property type="entry name" value="NAD(P)-binding Rossmann-like Domain"/>
    <property type="match status" value="1"/>
</dbReference>
<comment type="caution">
    <text evidence="15">The sequence shown here is derived from an EMBL/GenBank/DDBJ whole genome shotgun (WGS) entry which is preliminary data.</text>
</comment>
<dbReference type="GO" id="GO:0006635">
    <property type="term" value="P:fatty acid beta-oxidation"/>
    <property type="evidence" value="ECO:0007669"/>
    <property type="project" value="UniProtKB-UniPathway"/>
</dbReference>
<dbReference type="SUPFAM" id="SSF52096">
    <property type="entry name" value="ClpP/crotonase"/>
    <property type="match status" value="1"/>
</dbReference>
<dbReference type="FunFam" id="1.10.1040.50:FF:000005">
    <property type="entry name" value="Probable 3-hydroxyacyl-CoA dehydrogenase"/>
    <property type="match status" value="1"/>
</dbReference>
<keyword evidence="9" id="KW-0443">Lipid metabolism</keyword>
<dbReference type="Pfam" id="PF02737">
    <property type="entry name" value="3HCDH_N"/>
    <property type="match status" value="1"/>
</dbReference>
<keyword evidence="8" id="KW-0520">NAD</keyword>
<keyword evidence="6" id="KW-0442">Lipid degradation</keyword>
<keyword evidence="7" id="KW-0560">Oxidoreductase</keyword>
<evidence type="ECO:0000256" key="7">
    <source>
        <dbReference type="ARBA" id="ARBA00023002"/>
    </source>
</evidence>
<dbReference type="Pfam" id="PF00378">
    <property type="entry name" value="ECH_1"/>
    <property type="match status" value="1"/>
</dbReference>
<evidence type="ECO:0000256" key="11">
    <source>
        <dbReference type="ARBA" id="ARBA00023268"/>
    </source>
</evidence>
<protein>
    <submittedName>
        <fullName evidence="15">3-hydroxyacyl-CoA dehydrogenase</fullName>
    </submittedName>
</protein>
<dbReference type="RefSeq" id="WP_167970977.1">
    <property type="nucleotide sequence ID" value="NZ_JAAVJD010000099.1"/>
</dbReference>
<comment type="pathway">
    <text evidence="1">Lipid metabolism; fatty acid beta-oxidation.</text>
</comment>
<dbReference type="Gene3D" id="3.90.226.10">
    <property type="entry name" value="2-enoyl-CoA Hydratase, Chain A, domain 1"/>
    <property type="match status" value="1"/>
</dbReference>
<feature type="domain" description="3-hydroxyacyl-CoA dehydrogenase NAD binding" evidence="14">
    <location>
        <begin position="332"/>
        <end position="509"/>
    </location>
</feature>
<dbReference type="UniPathway" id="UPA00659"/>
<evidence type="ECO:0000259" key="13">
    <source>
        <dbReference type="Pfam" id="PF00725"/>
    </source>
</evidence>
<evidence type="ECO:0000256" key="6">
    <source>
        <dbReference type="ARBA" id="ARBA00022963"/>
    </source>
</evidence>
<evidence type="ECO:0000256" key="10">
    <source>
        <dbReference type="ARBA" id="ARBA00023239"/>
    </source>
</evidence>
<dbReference type="FunFam" id="3.90.226.10:FF:000047">
    <property type="entry name" value="Probable 3-hydroxyacyl-CoA dehydrogenase"/>
    <property type="match status" value="1"/>
</dbReference>
<dbReference type="Pfam" id="PF00725">
    <property type="entry name" value="3HCDH"/>
    <property type="match status" value="1"/>
</dbReference>
<dbReference type="InterPro" id="IPR008927">
    <property type="entry name" value="6-PGluconate_DH-like_C_sf"/>
</dbReference>
<evidence type="ECO:0000256" key="12">
    <source>
        <dbReference type="ARBA" id="ARBA00049556"/>
    </source>
</evidence>
<dbReference type="GO" id="GO:0070403">
    <property type="term" value="F:NAD+ binding"/>
    <property type="evidence" value="ECO:0007669"/>
    <property type="project" value="InterPro"/>
</dbReference>
<keyword evidence="16" id="KW-1185">Reference proteome</keyword>
<evidence type="ECO:0000256" key="5">
    <source>
        <dbReference type="ARBA" id="ARBA00022832"/>
    </source>
</evidence>
<reference evidence="15 16" key="1">
    <citation type="submission" date="2020-03" db="EMBL/GenBank/DDBJ databases">
        <title>Draft genome of Streptomyces sp. ventii, isolated from the Axial Seamount in the Pacific Ocean, and resequencing of the two type strains Streptomyces lonarensis strain NCL 716 and Streptomyces bohaiensis strain 11A07.</title>
        <authorList>
            <person name="Loughran R.M."/>
            <person name="Pfannmuller K.M."/>
            <person name="Wasson B.J."/>
            <person name="Deadmond M.C."/>
            <person name="Paddock B.E."/>
            <person name="Koyack M.J."/>
            <person name="Gallegos D.A."/>
            <person name="Mitchell E.A."/>
            <person name="Ushijima B."/>
            <person name="Saw J.H."/>
            <person name="Mcphail K.L."/>
            <person name="Videau P."/>
        </authorList>
    </citation>
    <scope>NUCLEOTIDE SEQUENCE [LARGE SCALE GENOMIC DNA]</scope>
    <source>
        <strain evidence="15 16">NCL716</strain>
    </source>
</reference>
<sequence length="746" mass="78570">MTRPAEAAPAPDASPILWHRGADGIVTLTMDAPGRSANTVDAAFVTALTAVADRLEGERDTVRGIILTSAKETFVAGGDLDELIAAGPEDARRVFDFSMALKRALRRIETLGMPVVAAVNGTALGGGLELALACHHRIVLDGPGTRLGLPEVTLGLLPGGGGVVRTVRMLGIADALQHVLLAGARHTPARALALGLVHHVATSPEEMFGAARAHIDAHQQSRQPWDEDGYRIPGGTPGTRSLDAVLPSFAAHLTRRTGGAPLPAPRNILAAAVEGTQVDFEGAQVIESRYFTELVVGQTAKNMTQAFFFDRRTVDAGAARPQGEPPHRVRRVGVVGAGMMGAGIAYVCARAGIDVVLQDVSREAASRGRAHSERLVAESVARGRVDAAEAAALPARITATDAVEELAGCEVVIEAVFEDTALKHRVLAAVEQVVGEDALLCTNTSTLPVSGLAGAVDRPQDFLGLHFFSPVHRMPLVEIVRSTTTGDRALARAFDLVRQIGRTPIVVNDGRGFFTSRVMARYLQEGVAMVGEGVAPWSVERAAARAGYPTGALALLDELTLTLPRLIRAEERSAAADAGEAWVPHPADALLDRMVEGHGRTGRAGGAGFYEYGADGRRSGLWPELSDRLADGRSTVLPMADLTERLLFVQALDSVRLLEEGVLTSVADANVGSLLGIGFPPWTGGVLQYVNGYPGGPAGFVARARELADRYGPRFAPPALLLEKAAAGESFGEVRHRGARAERAAV</sequence>
<comment type="pathway">
    <text evidence="2">Lipid metabolism; butanoate metabolism.</text>
</comment>
<comment type="catalytic activity">
    <reaction evidence="12">
        <text>a (3S)-3-hydroxyacyl-CoA + NAD(+) = a 3-oxoacyl-CoA + NADH + H(+)</text>
        <dbReference type="Rhea" id="RHEA:22432"/>
        <dbReference type="ChEBI" id="CHEBI:15378"/>
        <dbReference type="ChEBI" id="CHEBI:57318"/>
        <dbReference type="ChEBI" id="CHEBI:57540"/>
        <dbReference type="ChEBI" id="CHEBI:57945"/>
        <dbReference type="ChEBI" id="CHEBI:90726"/>
        <dbReference type="EC" id="1.1.1.35"/>
    </reaction>
</comment>
<dbReference type="FunFam" id="3.40.50.720:FF:000009">
    <property type="entry name" value="Fatty oxidation complex, alpha subunit"/>
    <property type="match status" value="1"/>
</dbReference>
<proteinExistence type="inferred from homology"/>
<evidence type="ECO:0000256" key="4">
    <source>
        <dbReference type="ARBA" id="ARBA00009463"/>
    </source>
</evidence>
<dbReference type="Gene3D" id="1.10.1040.50">
    <property type="match status" value="1"/>
</dbReference>
<evidence type="ECO:0000256" key="9">
    <source>
        <dbReference type="ARBA" id="ARBA00023098"/>
    </source>
</evidence>
<dbReference type="AlphaFoldDB" id="A0A7X6HZH6"/>
<gene>
    <name evidence="15" type="ORF">HCN56_13960</name>
</gene>
<keyword evidence="10" id="KW-0456">Lyase</keyword>
<dbReference type="GO" id="GO:0016509">
    <property type="term" value="F:long-chain (3S)-3-hydroxyacyl-CoA dehydrogenase (NAD+) activity"/>
    <property type="evidence" value="ECO:0007669"/>
    <property type="project" value="TreeGrafter"/>
</dbReference>
<dbReference type="PANTHER" id="PTHR43612:SF3">
    <property type="entry name" value="TRIFUNCTIONAL ENZYME SUBUNIT ALPHA, MITOCHONDRIAL"/>
    <property type="match status" value="1"/>
</dbReference>